<gene>
    <name evidence="2" type="ORF">SAMN04489743_0014</name>
    <name evidence="3" type="ORF">SAMN04489743_4105</name>
</gene>
<reference evidence="3" key="1">
    <citation type="submission" date="2016-10" db="EMBL/GenBank/DDBJ databases">
        <authorList>
            <person name="de Groot N.N."/>
        </authorList>
    </citation>
    <scope>NUCLEOTIDE SEQUENCE [LARGE SCALE GENOMIC DNA]</scope>
    <source>
        <strain evidence="3">IMMIB L-1606</strain>
    </source>
</reference>
<evidence type="ECO:0000313" key="2">
    <source>
        <dbReference type="EMBL" id="SDS41184.1"/>
    </source>
</evidence>
<dbReference type="EMBL" id="LT629779">
    <property type="protein sequence ID" value="SDT63260.1"/>
    <property type="molecule type" value="Genomic_DNA"/>
</dbReference>
<dbReference type="EMBL" id="LT629779">
    <property type="protein sequence ID" value="SDS41184.1"/>
    <property type="molecule type" value="Genomic_DNA"/>
</dbReference>
<name>A0A1H2BY36_9MICC</name>
<evidence type="ECO:0000256" key="1">
    <source>
        <dbReference type="SAM" id="MobiDB-lite"/>
    </source>
</evidence>
<dbReference type="AlphaFoldDB" id="A0A1H2BY36"/>
<feature type="region of interest" description="Disordered" evidence="1">
    <location>
        <begin position="149"/>
        <end position="173"/>
    </location>
</feature>
<accession>A0A1H2BY36</accession>
<feature type="compositionally biased region" description="Low complexity" evidence="1">
    <location>
        <begin position="162"/>
        <end position="173"/>
    </location>
</feature>
<sequence length="248" mass="26659">MRFCAACRSSPALELRAAINAFCMSKFLASRCFNALRSAKLTILSRWVGCINSVTTSELTGRRSWESVRPVISRITDICAEVGNASPRKRSAASPRSGMFKFSRIFLAVISASMRASVLNTASPAVADGHESKQNLRKLLNKKSMNGVVSSDSISAPISKGLSTSSSKADRSSLSAALSEQRFPIRRSRRCMPIPVGAGDQTAMSAFMGDCAARTMEAGSLASAASQVIGRIDTKESWTRVIRPRARS</sequence>
<protein>
    <submittedName>
        <fullName evidence="3">Uncharacterized protein</fullName>
    </submittedName>
</protein>
<proteinExistence type="predicted"/>
<dbReference type="Proteomes" id="UP000198751">
    <property type="component" value="Chromosome I"/>
</dbReference>
<reference evidence="4" key="2">
    <citation type="submission" date="2016-10" db="EMBL/GenBank/DDBJ databases">
        <authorList>
            <person name="Varghese N."/>
            <person name="Submissions S."/>
        </authorList>
    </citation>
    <scope>NUCLEOTIDE SEQUENCE [LARGE SCALE GENOMIC DNA]</scope>
    <source>
        <strain evidence="4">IMMIB L-1606</strain>
    </source>
</reference>
<evidence type="ECO:0000313" key="3">
    <source>
        <dbReference type="EMBL" id="SDT63260.1"/>
    </source>
</evidence>
<evidence type="ECO:0000313" key="4">
    <source>
        <dbReference type="Proteomes" id="UP000198751"/>
    </source>
</evidence>
<keyword evidence="4" id="KW-1185">Reference proteome</keyword>
<organism evidence="3 4">
    <name type="scientific">Pseudarthrobacter equi</name>
    <dbReference type="NCBI Taxonomy" id="728066"/>
    <lineage>
        <taxon>Bacteria</taxon>
        <taxon>Bacillati</taxon>
        <taxon>Actinomycetota</taxon>
        <taxon>Actinomycetes</taxon>
        <taxon>Micrococcales</taxon>
        <taxon>Micrococcaceae</taxon>
        <taxon>Pseudarthrobacter</taxon>
    </lineage>
</organism>